<feature type="transmembrane region" description="Helical" evidence="2">
    <location>
        <begin position="128"/>
        <end position="146"/>
    </location>
</feature>
<feature type="transmembrane region" description="Helical" evidence="2">
    <location>
        <begin position="36"/>
        <end position="53"/>
    </location>
</feature>
<feature type="domain" description="Sensor histidine kinase NatK-like C-terminal" evidence="3">
    <location>
        <begin position="334"/>
        <end position="429"/>
    </location>
</feature>
<reference evidence="4 5" key="1">
    <citation type="submission" date="2020-01" db="EMBL/GenBank/DDBJ databases">
        <title>Genome analysis of Anaerocolumna sp. CBA3638.</title>
        <authorList>
            <person name="Kim J."/>
            <person name="Roh S.W."/>
        </authorList>
    </citation>
    <scope>NUCLEOTIDE SEQUENCE [LARGE SCALE GENOMIC DNA]</scope>
    <source>
        <strain evidence="4 5">CBA3638</strain>
    </source>
</reference>
<dbReference type="InterPro" id="IPR032834">
    <property type="entry name" value="NatK-like_C"/>
</dbReference>
<feature type="transmembrane region" description="Helical" evidence="2">
    <location>
        <begin position="96"/>
        <end position="116"/>
    </location>
</feature>
<keyword evidence="2" id="KW-0472">Membrane</keyword>
<name>A0A6P1TLT3_9FIRM</name>
<evidence type="ECO:0000259" key="3">
    <source>
        <dbReference type="Pfam" id="PF14501"/>
    </source>
</evidence>
<dbReference type="PANTHER" id="PTHR40448">
    <property type="entry name" value="TWO-COMPONENT SENSOR HISTIDINE KINASE"/>
    <property type="match status" value="1"/>
</dbReference>
<sequence>MIWTVIEYSATLIQCFVSTEFVTRYLGFKNDSYKKYIGFITAFIAQVTATLIMNKITIFEGVAGLIYPGIVVIYGIFFLNGSIFEKIIIACIDNGLKMITGISVLTLISYISPYEVTNLITQQGIERFIVLAMAQSSYFFLTRMILRLQRNNKFALSIMEWIAILSVFITSFAAGVLVFEILITSPNTRQNGFFAVLIMISLILINVLCYYIFVNISAKNKERLQYSLMELRLKEQEKNLVEMKQSYEEIRKIRHDMKNYVECAATLLHNGKDTEAKTYLSTLLENKITFGTQLVLTISDAINAVISSKASLCQRHNIIFHYEITGSVEKIPELDLSILLANLFDNAIEASNRIKNNREINLKIYNERNYLVILINNYIAESVLDKNPHLRTTKKDKLQHGVGSLSIKDIVNKHNGMISFYEKNGIFMLTSG</sequence>
<proteinExistence type="predicted"/>
<evidence type="ECO:0000313" key="5">
    <source>
        <dbReference type="Proteomes" id="UP000464314"/>
    </source>
</evidence>
<feature type="transmembrane region" description="Helical" evidence="2">
    <location>
        <begin position="65"/>
        <end position="84"/>
    </location>
</feature>
<organism evidence="4 5">
    <name type="scientific">Anaerocolumna sedimenticola</name>
    <dbReference type="NCBI Taxonomy" id="2696063"/>
    <lineage>
        <taxon>Bacteria</taxon>
        <taxon>Bacillati</taxon>
        <taxon>Bacillota</taxon>
        <taxon>Clostridia</taxon>
        <taxon>Lachnospirales</taxon>
        <taxon>Lachnospiraceae</taxon>
        <taxon>Anaerocolumna</taxon>
    </lineage>
</organism>
<dbReference type="RefSeq" id="WP_161837094.1">
    <property type="nucleotide sequence ID" value="NZ_CP048000.1"/>
</dbReference>
<dbReference type="AlphaFoldDB" id="A0A6P1TLT3"/>
<dbReference type="Gene3D" id="3.30.565.10">
    <property type="entry name" value="Histidine kinase-like ATPase, C-terminal domain"/>
    <property type="match status" value="1"/>
</dbReference>
<dbReference type="SUPFAM" id="SSF55874">
    <property type="entry name" value="ATPase domain of HSP90 chaperone/DNA topoisomerase II/histidine kinase"/>
    <property type="match status" value="1"/>
</dbReference>
<evidence type="ECO:0000256" key="1">
    <source>
        <dbReference type="SAM" id="Coils"/>
    </source>
</evidence>
<dbReference type="Pfam" id="PF14501">
    <property type="entry name" value="HATPase_c_5"/>
    <property type="match status" value="1"/>
</dbReference>
<dbReference type="PANTHER" id="PTHR40448:SF1">
    <property type="entry name" value="TWO-COMPONENT SENSOR HISTIDINE KINASE"/>
    <property type="match status" value="1"/>
</dbReference>
<accession>A0A6P1TLT3</accession>
<feature type="coiled-coil region" evidence="1">
    <location>
        <begin position="219"/>
        <end position="253"/>
    </location>
</feature>
<keyword evidence="2" id="KW-1133">Transmembrane helix</keyword>
<dbReference type="CDD" id="cd16935">
    <property type="entry name" value="HATPase_AgrC-ComD-like"/>
    <property type="match status" value="1"/>
</dbReference>
<keyword evidence="1" id="KW-0175">Coiled coil</keyword>
<dbReference type="KEGG" id="anr:Ana3638_05245"/>
<keyword evidence="5" id="KW-1185">Reference proteome</keyword>
<feature type="transmembrane region" description="Helical" evidence="2">
    <location>
        <begin position="193"/>
        <end position="213"/>
    </location>
</feature>
<dbReference type="Proteomes" id="UP000464314">
    <property type="component" value="Chromosome"/>
</dbReference>
<dbReference type="EMBL" id="CP048000">
    <property type="protein sequence ID" value="QHQ60258.1"/>
    <property type="molecule type" value="Genomic_DNA"/>
</dbReference>
<feature type="transmembrane region" description="Helical" evidence="2">
    <location>
        <begin position="158"/>
        <end position="181"/>
    </location>
</feature>
<dbReference type="InterPro" id="IPR036890">
    <property type="entry name" value="HATPase_C_sf"/>
</dbReference>
<dbReference type="GO" id="GO:0042802">
    <property type="term" value="F:identical protein binding"/>
    <property type="evidence" value="ECO:0007669"/>
    <property type="project" value="TreeGrafter"/>
</dbReference>
<evidence type="ECO:0000256" key="2">
    <source>
        <dbReference type="SAM" id="Phobius"/>
    </source>
</evidence>
<protein>
    <submittedName>
        <fullName evidence="4">GHKL domain-containing protein</fullName>
    </submittedName>
</protein>
<evidence type="ECO:0000313" key="4">
    <source>
        <dbReference type="EMBL" id="QHQ60258.1"/>
    </source>
</evidence>
<gene>
    <name evidence="4" type="ORF">Ana3638_05245</name>
</gene>
<keyword evidence="2" id="KW-0812">Transmembrane</keyword>